<dbReference type="NCBIfam" id="TIGR00180">
    <property type="entry name" value="parB_part"/>
    <property type="match status" value="1"/>
</dbReference>
<dbReference type="PANTHER" id="PTHR33375:SF1">
    <property type="entry name" value="CHROMOSOME-PARTITIONING PROTEIN PARB-RELATED"/>
    <property type="match status" value="1"/>
</dbReference>
<dbReference type="SUPFAM" id="SSF110849">
    <property type="entry name" value="ParB/Sulfiredoxin"/>
    <property type="match status" value="1"/>
</dbReference>
<dbReference type="KEGG" id="mfy:HH212_26745"/>
<feature type="compositionally biased region" description="Low complexity" evidence="2">
    <location>
        <begin position="58"/>
        <end position="71"/>
    </location>
</feature>
<keyword evidence="5" id="KW-1185">Reference proteome</keyword>
<evidence type="ECO:0000313" key="5">
    <source>
        <dbReference type="Proteomes" id="UP000502415"/>
    </source>
</evidence>
<evidence type="ECO:0000259" key="3">
    <source>
        <dbReference type="SMART" id="SM00470"/>
    </source>
</evidence>
<sequence length="436" mass="46079">MSGKRGPIKVSGLVASGKVHVRESTDGGDESAKSDTPATPTANGPASPVATVTDVSSNGPAANQPAAGAGADELSDTAVAGQSPVSEDGTAASVVASPDLPSNGPVADQPAVDKQASAEHPAALSSHSPPIADTGEPPSPDLPLTPGAQAVRQAHPITQRILLALVDDSPYQPRKEYDPELIDALATTMNTAGHAEPIRVRKKADGRYELIAGHRRKRAALSLGWTEIDAFVEEKDDKQAQVHTMLAAIGSHGLSDFELADLLRIAVDQKLVTNQRQLAAWSGLNLSKVNGCLQMLQLPPSILAYLHRKPSLFGYETSRVILSLVKEYPNNLPEIERGVERIADGKPQNTLKGWVLQAIKGRPQDNPDRSLITSSGKLIFTTKRDPSERAVLVNCKSPDVDMEAFEKKLQAWLEEQASSVAVPSDASDSAVQAGSN</sequence>
<keyword evidence="4" id="KW-0614">Plasmid</keyword>
<dbReference type="EMBL" id="CP051686">
    <property type="protein sequence ID" value="QJE03696.1"/>
    <property type="molecule type" value="Genomic_DNA"/>
</dbReference>
<geneLocation type="plasmid" evidence="4 5">
    <name>unnamed1</name>
</geneLocation>
<feature type="domain" description="ParB-like N-terminal" evidence="3">
    <location>
        <begin position="159"/>
        <end position="249"/>
    </location>
</feature>
<dbReference type="InterPro" id="IPR050336">
    <property type="entry name" value="Chromosome_partition/occlusion"/>
</dbReference>
<dbReference type="GO" id="GO:0003677">
    <property type="term" value="F:DNA binding"/>
    <property type="evidence" value="ECO:0007669"/>
    <property type="project" value="InterPro"/>
</dbReference>
<dbReference type="InterPro" id="IPR036086">
    <property type="entry name" value="ParB/Sulfiredoxin_sf"/>
</dbReference>
<feature type="compositionally biased region" description="Polar residues" evidence="2">
    <location>
        <begin position="34"/>
        <end position="44"/>
    </location>
</feature>
<gene>
    <name evidence="4" type="ORF">HH212_26745</name>
</gene>
<dbReference type="RefSeq" id="WP_170205763.1">
    <property type="nucleotide sequence ID" value="NZ_CP051686.1"/>
</dbReference>
<evidence type="ECO:0000256" key="2">
    <source>
        <dbReference type="SAM" id="MobiDB-lite"/>
    </source>
</evidence>
<proteinExistence type="inferred from homology"/>
<feature type="compositionally biased region" description="Basic and acidic residues" evidence="2">
    <location>
        <begin position="20"/>
        <end position="33"/>
    </location>
</feature>
<dbReference type="SMART" id="SM00470">
    <property type="entry name" value="ParB"/>
    <property type="match status" value="1"/>
</dbReference>
<dbReference type="Gene3D" id="3.90.1530.10">
    <property type="entry name" value="Conserved hypothetical protein from pyrococcus furiosus pfu- 392566-001, ParB domain"/>
    <property type="match status" value="1"/>
</dbReference>
<evidence type="ECO:0000256" key="1">
    <source>
        <dbReference type="ARBA" id="ARBA00006295"/>
    </source>
</evidence>
<dbReference type="InterPro" id="IPR004437">
    <property type="entry name" value="ParB/RepB/Spo0J"/>
</dbReference>
<dbReference type="AlphaFoldDB" id="A0A7Z2W2K9"/>
<dbReference type="InterPro" id="IPR003115">
    <property type="entry name" value="ParB_N"/>
</dbReference>
<dbReference type="GO" id="GO:0007059">
    <property type="term" value="P:chromosome segregation"/>
    <property type="evidence" value="ECO:0007669"/>
    <property type="project" value="TreeGrafter"/>
</dbReference>
<comment type="similarity">
    <text evidence="1">Belongs to the ParB family.</text>
</comment>
<evidence type="ECO:0000313" key="4">
    <source>
        <dbReference type="EMBL" id="QJE03696.1"/>
    </source>
</evidence>
<organism evidence="4 5">
    <name type="scientific">Massilia forsythiae</name>
    <dbReference type="NCBI Taxonomy" id="2728020"/>
    <lineage>
        <taxon>Bacteria</taxon>
        <taxon>Pseudomonadati</taxon>
        <taxon>Pseudomonadota</taxon>
        <taxon>Betaproteobacteria</taxon>
        <taxon>Burkholderiales</taxon>
        <taxon>Oxalobacteraceae</taxon>
        <taxon>Telluria group</taxon>
        <taxon>Massilia</taxon>
    </lineage>
</organism>
<feature type="region of interest" description="Disordered" evidence="2">
    <location>
        <begin position="1"/>
        <end position="147"/>
    </location>
</feature>
<dbReference type="Proteomes" id="UP000502415">
    <property type="component" value="Plasmid unnamed1"/>
</dbReference>
<dbReference type="Gene3D" id="1.10.10.2830">
    <property type="match status" value="1"/>
</dbReference>
<dbReference type="Pfam" id="PF02195">
    <property type="entry name" value="ParB_N"/>
    <property type="match status" value="1"/>
</dbReference>
<dbReference type="PANTHER" id="PTHR33375">
    <property type="entry name" value="CHROMOSOME-PARTITIONING PROTEIN PARB-RELATED"/>
    <property type="match status" value="1"/>
</dbReference>
<accession>A0A7Z2W2K9</accession>
<name>A0A7Z2W2K9_9BURK</name>
<reference evidence="4 5" key="1">
    <citation type="submission" date="2020-04" db="EMBL/GenBank/DDBJ databases">
        <title>Genome sequencing of novel species.</title>
        <authorList>
            <person name="Heo J."/>
            <person name="Kim S.-J."/>
            <person name="Kim J.-S."/>
            <person name="Hong S.-B."/>
            <person name="Kwon S.-W."/>
        </authorList>
    </citation>
    <scope>NUCLEOTIDE SEQUENCE [LARGE SCALE GENOMIC DNA]</scope>
    <source>
        <strain evidence="4 5">GN2-R2</strain>
        <plasmid evidence="4 5">unnamed1</plasmid>
    </source>
</reference>
<dbReference type="GO" id="GO:0005694">
    <property type="term" value="C:chromosome"/>
    <property type="evidence" value="ECO:0007669"/>
    <property type="project" value="TreeGrafter"/>
</dbReference>
<protein>
    <submittedName>
        <fullName evidence="4">ParB/RepB/Spo0J family partition protein</fullName>
    </submittedName>
</protein>